<dbReference type="NCBIfam" id="TIGR01733">
    <property type="entry name" value="AA-adenyl-dom"/>
    <property type="match status" value="2"/>
</dbReference>
<dbReference type="PROSITE" id="PS50075">
    <property type="entry name" value="CARRIER"/>
    <property type="match status" value="2"/>
</dbReference>
<comment type="cofactor">
    <cofactor evidence="1">
        <name>pantetheine 4'-phosphate</name>
        <dbReference type="ChEBI" id="CHEBI:47942"/>
    </cofactor>
</comment>
<dbReference type="Pfam" id="PF00501">
    <property type="entry name" value="AMP-binding"/>
    <property type="match status" value="2"/>
</dbReference>
<evidence type="ECO:0000313" key="6">
    <source>
        <dbReference type="EMBL" id="MFC5286578.1"/>
    </source>
</evidence>
<dbReference type="InterPro" id="IPR036736">
    <property type="entry name" value="ACP-like_sf"/>
</dbReference>
<evidence type="ECO:0000256" key="2">
    <source>
        <dbReference type="ARBA" id="ARBA00022450"/>
    </source>
</evidence>
<dbReference type="Pfam" id="PF00975">
    <property type="entry name" value="Thioesterase"/>
    <property type="match status" value="1"/>
</dbReference>
<dbReference type="Pfam" id="PF13193">
    <property type="entry name" value="AMP-binding_C"/>
    <property type="match status" value="2"/>
</dbReference>
<dbReference type="SMART" id="SM00823">
    <property type="entry name" value="PKS_PP"/>
    <property type="match status" value="2"/>
</dbReference>
<comment type="caution">
    <text evidence="6">The sequence shown here is derived from an EMBL/GenBank/DDBJ whole genome shotgun (WGS) entry which is preliminary data.</text>
</comment>
<dbReference type="InterPro" id="IPR000873">
    <property type="entry name" value="AMP-dep_synth/lig_dom"/>
</dbReference>
<dbReference type="SUPFAM" id="SSF52777">
    <property type="entry name" value="CoA-dependent acyltransferases"/>
    <property type="match status" value="4"/>
</dbReference>
<dbReference type="Gene3D" id="1.10.1200.10">
    <property type="entry name" value="ACP-like"/>
    <property type="match status" value="1"/>
</dbReference>
<dbReference type="PROSITE" id="PS00455">
    <property type="entry name" value="AMP_BINDING"/>
    <property type="match status" value="2"/>
</dbReference>
<dbReference type="SUPFAM" id="SSF47336">
    <property type="entry name" value="ACP-like"/>
    <property type="match status" value="2"/>
</dbReference>
<dbReference type="CDD" id="cd12117">
    <property type="entry name" value="A_NRPS_Srf_like"/>
    <property type="match status" value="1"/>
</dbReference>
<dbReference type="SUPFAM" id="SSF56801">
    <property type="entry name" value="Acetyl-CoA synthetase-like"/>
    <property type="match status" value="2"/>
</dbReference>
<gene>
    <name evidence="6" type="ORF">ACFPM7_05900</name>
</gene>
<dbReference type="PANTHER" id="PTHR45527">
    <property type="entry name" value="NONRIBOSOMAL PEPTIDE SYNTHETASE"/>
    <property type="match status" value="1"/>
</dbReference>
<dbReference type="SUPFAM" id="SSF53474">
    <property type="entry name" value="alpha/beta-Hydrolases"/>
    <property type="match status" value="1"/>
</dbReference>
<keyword evidence="2" id="KW-0596">Phosphopantetheine</keyword>
<evidence type="ECO:0000256" key="1">
    <source>
        <dbReference type="ARBA" id="ARBA00001957"/>
    </source>
</evidence>
<dbReference type="InterPro" id="IPR029058">
    <property type="entry name" value="AB_hydrolase_fold"/>
</dbReference>
<keyword evidence="7" id="KW-1185">Reference proteome</keyword>
<name>A0ABW0EJU9_9PSEU</name>
<feature type="domain" description="Carrier" evidence="5">
    <location>
        <begin position="2025"/>
        <end position="2100"/>
    </location>
</feature>
<organism evidence="6 7">
    <name type="scientific">Actinokineospora guangxiensis</name>
    <dbReference type="NCBI Taxonomy" id="1490288"/>
    <lineage>
        <taxon>Bacteria</taxon>
        <taxon>Bacillati</taxon>
        <taxon>Actinomycetota</taxon>
        <taxon>Actinomycetes</taxon>
        <taxon>Pseudonocardiales</taxon>
        <taxon>Pseudonocardiaceae</taxon>
        <taxon>Actinokineospora</taxon>
    </lineage>
</organism>
<feature type="domain" description="Carrier" evidence="5">
    <location>
        <begin position="956"/>
        <end position="1032"/>
    </location>
</feature>
<evidence type="ECO:0000259" key="5">
    <source>
        <dbReference type="PROSITE" id="PS50075"/>
    </source>
</evidence>
<dbReference type="Gene3D" id="3.40.50.980">
    <property type="match status" value="2"/>
</dbReference>
<reference evidence="7" key="1">
    <citation type="journal article" date="2019" name="Int. J. Syst. Evol. Microbiol.">
        <title>The Global Catalogue of Microorganisms (GCM) 10K type strain sequencing project: providing services to taxonomists for standard genome sequencing and annotation.</title>
        <authorList>
            <consortium name="The Broad Institute Genomics Platform"/>
            <consortium name="The Broad Institute Genome Sequencing Center for Infectious Disease"/>
            <person name="Wu L."/>
            <person name="Ma J."/>
        </authorList>
    </citation>
    <scope>NUCLEOTIDE SEQUENCE [LARGE SCALE GENOMIC DNA]</scope>
    <source>
        <strain evidence="7">CCUG 59778</strain>
    </source>
</reference>
<feature type="compositionally biased region" description="Basic and acidic residues" evidence="4">
    <location>
        <begin position="1645"/>
        <end position="1658"/>
    </location>
</feature>
<dbReference type="Gene3D" id="3.30.559.10">
    <property type="entry name" value="Chloramphenicol acetyltransferase-like domain"/>
    <property type="match status" value="2"/>
</dbReference>
<dbReference type="Pfam" id="PF00668">
    <property type="entry name" value="Condensation"/>
    <property type="match status" value="2"/>
</dbReference>
<dbReference type="Gene3D" id="3.40.50.12780">
    <property type="entry name" value="N-terminal domain of ligase-like"/>
    <property type="match status" value="1"/>
</dbReference>
<dbReference type="InterPro" id="IPR001242">
    <property type="entry name" value="Condensation_dom"/>
</dbReference>
<dbReference type="RefSeq" id="WP_378244639.1">
    <property type="nucleotide sequence ID" value="NZ_JBHSKF010000002.1"/>
</dbReference>
<keyword evidence="3" id="KW-0597">Phosphoprotein</keyword>
<dbReference type="InterPro" id="IPR006162">
    <property type="entry name" value="Ppantetheine_attach_site"/>
</dbReference>
<dbReference type="EMBL" id="JBHSKF010000002">
    <property type="protein sequence ID" value="MFC5286578.1"/>
    <property type="molecule type" value="Genomic_DNA"/>
</dbReference>
<dbReference type="InterPro" id="IPR001031">
    <property type="entry name" value="Thioesterase"/>
</dbReference>
<dbReference type="InterPro" id="IPR025110">
    <property type="entry name" value="AMP-bd_C"/>
</dbReference>
<dbReference type="InterPro" id="IPR020845">
    <property type="entry name" value="AMP-binding_CS"/>
</dbReference>
<dbReference type="CDD" id="cd05930">
    <property type="entry name" value="A_NRPS"/>
    <property type="match status" value="1"/>
</dbReference>
<evidence type="ECO:0000256" key="4">
    <source>
        <dbReference type="SAM" id="MobiDB-lite"/>
    </source>
</evidence>
<evidence type="ECO:0000256" key="3">
    <source>
        <dbReference type="ARBA" id="ARBA00022553"/>
    </source>
</evidence>
<dbReference type="Gene3D" id="3.40.50.1820">
    <property type="entry name" value="alpha/beta hydrolase"/>
    <property type="match status" value="1"/>
</dbReference>
<dbReference type="InterPro" id="IPR020806">
    <property type="entry name" value="PKS_PP-bd"/>
</dbReference>
<dbReference type="PROSITE" id="PS00012">
    <property type="entry name" value="PHOSPHOPANTETHEINE"/>
    <property type="match status" value="2"/>
</dbReference>
<dbReference type="Proteomes" id="UP001596157">
    <property type="component" value="Unassembled WGS sequence"/>
</dbReference>
<dbReference type="InterPro" id="IPR009081">
    <property type="entry name" value="PP-bd_ACP"/>
</dbReference>
<dbReference type="Gene3D" id="2.30.38.10">
    <property type="entry name" value="Luciferase, Domain 3"/>
    <property type="match status" value="1"/>
</dbReference>
<sequence length="2367" mass="248933">MPIPLSYAQQRLWFLDRVEGAGSAYNIPLALRLRGMIDVTALERALGDVVGRHEALRTVFPSHDGTPHQRVLDVTEAKPVVSALLPRDGQTVGEALAAAAVAVFDLAEDLPIRAHLAADGPDEHVLLLVLHHIAGDGGSMGPLLRDLSTAYTARVGGREPDWEPLPVQYADYALWQQDLLGSDSDPTSLVSAQLAHWRSALAGMPEEIPLPLDRPRTEDADAAGGLAVADLDPATAAALGMLARESGCTLFMLAHAAFAALLTRMGAGTDLPIGTVVTGRSEDELDELVGFFVNTLVLRTDTGGDPSFRALLDRVRDLDLDAYAHQDVPFDRVVEELNPARAAGRHPLFQVMVLAEAGALGDGAPLALPGLTAEVAPMGTGSAKFDLTLALRAGESGLRLTLEHRTALMDADTARALLERLARLLDHAARDPEVPLGDLDFLAPAELAALLDVREPVTAAGTVPEMVDRQAARTPERTALEMGSQTLTYAEVAARSTGLARALAARGVRRGDVVAVHVARGPDMVVALLGVLKAGAAYTMLDVDFPAARLESVVAKVSARLVLTDGAQSIDPEGTTVVALSELDGAPGADPTPPGWEDPACVMFTSGSTGAAKGIVTPHRALVATFTDQHYAGFGPDEVWLQCAPVSWDAFATQVFGPLMAGGRVVLHPGQRPEPAVIAALVADRGVTVLDASASLFNHLWDESPEVFAGVRWALTGGEAASPGHTRAVLAAVPGVRVVNGYGPAESMGFTTYFDVPADWPGASVPIGGPLRGKRAVVLDERLRPVPPGVVGELYVSGAGLAHGYVGQPGLTAERFVADPHTPGQRVYRTGDLVRRRRDGALEYLGRADDQVKIRGFRVEPGEVEAVIAAHPAVASVAVIAREDGPGGKRLVAYAAPVACAEPTARELVDFAADRLPEHLVPAALVVLEALPLTANGKLDRRALPAPERTAAGGSAPRTPRQEILCGLFAKVLGLAEDVGIDDGFFELGGHSLLAARLIGSLRTVFGVELGIRDLFRHPTVRGIDARLDSTRALRAAPRPEHRPQRLPLSPAQRGMRLAAEAADNKAAYNVPVALRLRGDLDVPALRAALLDLATRHEALRTLLPGEDGRWHQLVLSPEELPFEFSAADCAEADLAAAVDAAGRRPFDLARDMPFRATLLRLAEDHHVLVLALHHIATDGWSTGPLLTDLAAAFTARAEGGAPDWAPLPIQYADHALRQHARLGDPDDPDSPVAEQAAWWATALAGAPEECAPPGDRPRPATPSNIGAEVLAEVSAETHRRVVAIAKANQATVFMVLQAALATLLAKLGAGTDIVVGTAVAGRADEDLDGLVGLFVNTLALRVDVSGDPDFAGLVGRVRDSDLAAYACQDVPFDQVVERVNPNRSAARHPLFQVSMALQDGVDGVAGDALALPGVTVENVRTTTGGAKLDLSIGFGQTTAADGGPGGLRACLEYAVDLWDEAGARTLLDRLVGLLDALTATPDAPLSRIDAVTAEERDAVLRRWNDTAVAHGDRPVHETVAEVARRTPSATAVAAHDTTLTYAELDALAERTATELREHGAGRGAVVGVCLDRGATGIATLLAVLKTGAAYLPLDPTYPADRLAYMLADARCPVVVTQRSLAHLVTGVPTLVVDDPATTGNPAHQAERPCARAEEPGDPRPGAPRVHPADAAYVIYTSGSTGRPKGVVVEHRALANLVGWQIRAFGRDPADRASHLSAQGFDFAVAEIWPTLAAGAALHLPAQSVLEDAAALPRWIADERITLCSLATPRLEAAFDEPALAASSVRVMLTGGDVLRRRPPEGSRYRLHNMYGPTECAVISTSGPVGDGDEPPSIGRPVDNHRVYVLDQRLRPVPPGVVGELYIAGAGLARGYLGQSALTATRFVADPHGGPGERMYRTGDLARWRPDGELAFVGRADTQVKIRGLRIEVGEIEAALARCPGVAHTAVAVREDRPGRQTLVGYLVPAPGADPDPAAVRAQTARFLPRYMVPDACVVLPALPLTRNGKLDRAALPAPPSASAAVGRMPRNVRETTLCGLFAEVLGLDAVGVDDGFFDLGGHSLLAARLVSRIRAVLGVRVELRTLFDSPTVAALAERLGAATVAVGDPLSALLPLRAGGDKPPLFCVHPGAGIGWDYFGLLPLLEPDQPVYALQARGLVDPDAMPATVAEMADDYLALIREAAPNGPYHLLGWSFGGVVAHEVAVRLRAAGERVGLFAVLDGYPMPEGMPSASAADPGLLGSLLLSLGHSLDGHSLEHGVSRADFATRLADGGGLLAELGPRLSTLPDVFAANVNLHNSHRPSLLDGDVDVFHATADKSPTDPLPTSWRPHVSGRLDVHEVPVTHGAMTRPEPLAEIAAVITARIAATS</sequence>
<feature type="region of interest" description="Disordered" evidence="4">
    <location>
        <begin position="1637"/>
        <end position="1665"/>
    </location>
</feature>
<dbReference type="Gene3D" id="3.30.300.30">
    <property type="match status" value="2"/>
</dbReference>
<evidence type="ECO:0000313" key="7">
    <source>
        <dbReference type="Proteomes" id="UP001596157"/>
    </source>
</evidence>
<protein>
    <submittedName>
        <fullName evidence="6">Amino acid adenylation domain-containing protein</fullName>
    </submittedName>
</protein>
<dbReference type="InterPro" id="IPR042099">
    <property type="entry name" value="ANL_N_sf"/>
</dbReference>
<proteinExistence type="predicted"/>
<dbReference type="InterPro" id="IPR023213">
    <property type="entry name" value="CAT-like_dom_sf"/>
</dbReference>
<dbReference type="CDD" id="cd19540">
    <property type="entry name" value="LCL_NRPS-like"/>
    <property type="match status" value="2"/>
</dbReference>
<dbReference type="Pfam" id="PF00550">
    <property type="entry name" value="PP-binding"/>
    <property type="match status" value="2"/>
</dbReference>
<dbReference type="InterPro" id="IPR045851">
    <property type="entry name" value="AMP-bd_C_sf"/>
</dbReference>
<dbReference type="Gene3D" id="3.30.559.30">
    <property type="entry name" value="Nonribosomal peptide synthetase, condensation domain"/>
    <property type="match status" value="2"/>
</dbReference>
<dbReference type="InterPro" id="IPR010071">
    <property type="entry name" value="AA_adenyl_dom"/>
</dbReference>
<dbReference type="PANTHER" id="PTHR45527:SF1">
    <property type="entry name" value="FATTY ACID SYNTHASE"/>
    <property type="match status" value="1"/>
</dbReference>
<accession>A0ABW0EJU9</accession>